<keyword evidence="2" id="KW-1185">Reference proteome</keyword>
<evidence type="ECO:0000313" key="2">
    <source>
        <dbReference type="Proteomes" id="UP000076502"/>
    </source>
</evidence>
<accession>A0A154NW88</accession>
<sequence>MLRRFNRPKIHRSSIRCYGFVYCLNKLTIDSEKILEQKKENIGLEERRNGKKVLRKHRDQEFVFPEYKLRLRMGEGVGRDEGSRGLAIQRGSGESRRTFRSVICKLRVLRETLQSLDI</sequence>
<gene>
    <name evidence="1" type="ORF">WN55_01215</name>
</gene>
<dbReference type="AlphaFoldDB" id="A0A154NW88"/>
<protein>
    <submittedName>
        <fullName evidence="1">Uncharacterized protein</fullName>
    </submittedName>
</protein>
<dbReference type="EMBL" id="KQ434773">
    <property type="protein sequence ID" value="KZC03955.1"/>
    <property type="molecule type" value="Genomic_DNA"/>
</dbReference>
<proteinExistence type="predicted"/>
<evidence type="ECO:0000313" key="1">
    <source>
        <dbReference type="EMBL" id="KZC03955.1"/>
    </source>
</evidence>
<name>A0A154NW88_DUFNO</name>
<dbReference type="Proteomes" id="UP000076502">
    <property type="component" value="Unassembled WGS sequence"/>
</dbReference>
<organism evidence="1 2">
    <name type="scientific">Dufourea novaeangliae</name>
    <name type="common">Sweat bee</name>
    <dbReference type="NCBI Taxonomy" id="178035"/>
    <lineage>
        <taxon>Eukaryota</taxon>
        <taxon>Metazoa</taxon>
        <taxon>Ecdysozoa</taxon>
        <taxon>Arthropoda</taxon>
        <taxon>Hexapoda</taxon>
        <taxon>Insecta</taxon>
        <taxon>Pterygota</taxon>
        <taxon>Neoptera</taxon>
        <taxon>Endopterygota</taxon>
        <taxon>Hymenoptera</taxon>
        <taxon>Apocrita</taxon>
        <taxon>Aculeata</taxon>
        <taxon>Apoidea</taxon>
        <taxon>Anthophila</taxon>
        <taxon>Halictidae</taxon>
        <taxon>Rophitinae</taxon>
        <taxon>Dufourea</taxon>
    </lineage>
</organism>
<reference evidence="1 2" key="1">
    <citation type="submission" date="2015-07" db="EMBL/GenBank/DDBJ databases">
        <title>The genome of Dufourea novaeangliae.</title>
        <authorList>
            <person name="Pan H."/>
            <person name="Kapheim K."/>
        </authorList>
    </citation>
    <scope>NUCLEOTIDE SEQUENCE [LARGE SCALE GENOMIC DNA]</scope>
    <source>
        <strain evidence="1">0120121106</strain>
        <tissue evidence="1">Whole body</tissue>
    </source>
</reference>